<organism evidence="1 2">
    <name type="scientific">Stieleria neptunia</name>
    <dbReference type="NCBI Taxonomy" id="2527979"/>
    <lineage>
        <taxon>Bacteria</taxon>
        <taxon>Pseudomonadati</taxon>
        <taxon>Planctomycetota</taxon>
        <taxon>Planctomycetia</taxon>
        <taxon>Pirellulales</taxon>
        <taxon>Pirellulaceae</taxon>
        <taxon>Stieleria</taxon>
    </lineage>
</organism>
<keyword evidence="2" id="KW-1185">Reference proteome</keyword>
<sequence>MQPLIDVSRSREFVDLVDTYYQDEFLHGFALDVDPVYVALLRSQQPLRELNDALDAELVPAGWPEHCRQRNFANVMSPVRVIIYSGVDPDTYRKTRNIPLTIGQIHEVLIELRGPFIAASGHGKHRPLIGGICVGNAGRGDGGTLGGFVKQRGTSDPELLSCQHVLVDSSSTDILQRSKNHGGSAPSESIGTVSHQVPLTITQTYTHGAPYNEVDACLAKVDATVPVTAGSIRLTTAPTSTSSTASMSLGDDVEFVGKESDRKHANILRFISRQKISIDNNTYNFGDFFEIYTTSTIPLAVRGDSGSWVLRNVTSNSSELCGLLFAIDTSATDRAFCCFIESVIDKLNNVSGADYELY</sequence>
<evidence type="ECO:0008006" key="3">
    <source>
        <dbReference type="Google" id="ProtNLM"/>
    </source>
</evidence>
<reference evidence="1 2" key="1">
    <citation type="submission" date="2019-03" db="EMBL/GenBank/DDBJ databases">
        <title>Deep-cultivation of Planctomycetes and their phenomic and genomic characterization uncovers novel biology.</title>
        <authorList>
            <person name="Wiegand S."/>
            <person name="Jogler M."/>
            <person name="Boedeker C."/>
            <person name="Pinto D."/>
            <person name="Vollmers J."/>
            <person name="Rivas-Marin E."/>
            <person name="Kohn T."/>
            <person name="Peeters S.H."/>
            <person name="Heuer A."/>
            <person name="Rast P."/>
            <person name="Oberbeckmann S."/>
            <person name="Bunk B."/>
            <person name="Jeske O."/>
            <person name="Meyerdierks A."/>
            <person name="Storesund J.E."/>
            <person name="Kallscheuer N."/>
            <person name="Luecker S."/>
            <person name="Lage O.M."/>
            <person name="Pohl T."/>
            <person name="Merkel B.J."/>
            <person name="Hornburger P."/>
            <person name="Mueller R.-W."/>
            <person name="Bruemmer F."/>
            <person name="Labrenz M."/>
            <person name="Spormann A.M."/>
            <person name="Op den Camp H."/>
            <person name="Overmann J."/>
            <person name="Amann R."/>
            <person name="Jetten M.S.M."/>
            <person name="Mascher T."/>
            <person name="Medema M.H."/>
            <person name="Devos D.P."/>
            <person name="Kaster A.-K."/>
            <person name="Ovreas L."/>
            <person name="Rohde M."/>
            <person name="Galperin M.Y."/>
            <person name="Jogler C."/>
        </authorList>
    </citation>
    <scope>NUCLEOTIDE SEQUENCE [LARGE SCALE GENOMIC DNA]</scope>
    <source>
        <strain evidence="1 2">Enr13</strain>
    </source>
</reference>
<proteinExistence type="predicted"/>
<dbReference type="Proteomes" id="UP000319004">
    <property type="component" value="Chromosome"/>
</dbReference>
<evidence type="ECO:0000313" key="2">
    <source>
        <dbReference type="Proteomes" id="UP000319004"/>
    </source>
</evidence>
<dbReference type="KEGG" id="snep:Enr13x_41100"/>
<protein>
    <recommendedName>
        <fullName evidence="3">Trypsin</fullName>
    </recommendedName>
</protein>
<evidence type="ECO:0000313" key="1">
    <source>
        <dbReference type="EMBL" id="QDV44247.1"/>
    </source>
</evidence>
<name>A0A518HTX2_9BACT</name>
<dbReference type="AlphaFoldDB" id="A0A518HTX2"/>
<accession>A0A518HTX2</accession>
<gene>
    <name evidence="1" type="ORF">Enr13x_41100</name>
</gene>
<dbReference type="EMBL" id="CP037423">
    <property type="protein sequence ID" value="QDV44247.1"/>
    <property type="molecule type" value="Genomic_DNA"/>
</dbReference>